<sequence>MHPFDTIIVISIACCVGFPPAIYVKKDHVLAAGYFVASTIGAFAGSYLFLIQVSWLDKPGVIIGGLAGATLLVVTWHFARKNKALGRY</sequence>
<protein>
    <submittedName>
        <fullName evidence="2">Uncharacterized protein</fullName>
    </submittedName>
</protein>
<feature type="transmembrane region" description="Helical" evidence="1">
    <location>
        <begin position="31"/>
        <end position="55"/>
    </location>
</feature>
<evidence type="ECO:0000313" key="2">
    <source>
        <dbReference type="EMBL" id="VAW12541.1"/>
    </source>
</evidence>
<evidence type="ECO:0000256" key="1">
    <source>
        <dbReference type="SAM" id="Phobius"/>
    </source>
</evidence>
<gene>
    <name evidence="2" type="ORF">MNBD_ALPHA09-568</name>
</gene>
<dbReference type="AlphaFoldDB" id="A0A3B0T1A1"/>
<reference evidence="2" key="1">
    <citation type="submission" date="2018-06" db="EMBL/GenBank/DDBJ databases">
        <authorList>
            <person name="Zhirakovskaya E."/>
        </authorList>
    </citation>
    <scope>NUCLEOTIDE SEQUENCE</scope>
</reference>
<dbReference type="EMBL" id="UOEM01000047">
    <property type="protein sequence ID" value="VAW12541.1"/>
    <property type="molecule type" value="Genomic_DNA"/>
</dbReference>
<keyword evidence="1" id="KW-0472">Membrane</keyword>
<keyword evidence="1" id="KW-1133">Transmembrane helix</keyword>
<name>A0A3B0T1A1_9ZZZZ</name>
<organism evidence="2">
    <name type="scientific">hydrothermal vent metagenome</name>
    <dbReference type="NCBI Taxonomy" id="652676"/>
    <lineage>
        <taxon>unclassified sequences</taxon>
        <taxon>metagenomes</taxon>
        <taxon>ecological metagenomes</taxon>
    </lineage>
</organism>
<accession>A0A3B0T1A1</accession>
<keyword evidence="1" id="KW-0812">Transmembrane</keyword>
<proteinExistence type="predicted"/>
<feature type="transmembrane region" description="Helical" evidence="1">
    <location>
        <begin position="6"/>
        <end position="24"/>
    </location>
</feature>
<feature type="transmembrane region" description="Helical" evidence="1">
    <location>
        <begin position="61"/>
        <end position="79"/>
    </location>
</feature>